<sequence>MTEIGFRHRRRRFAIEAKFWCNIQDQGATDVYRSWLLQDRRQESGTQPSNASVELRKAPYGRRSTDTLSVDASRPTSFPESRHKRSLPCSPETAGGLSRVLNVSGNQMTGERSTPQQVTSGRNVDGSPSVHRSQRSWGTSASKEQESST</sequence>
<keyword evidence="3" id="KW-1185">Reference proteome</keyword>
<dbReference type="AlphaFoldDB" id="A0A165M5R8"/>
<feature type="compositionally biased region" description="Polar residues" evidence="1">
    <location>
        <begin position="101"/>
        <end position="122"/>
    </location>
</feature>
<evidence type="ECO:0000313" key="2">
    <source>
        <dbReference type="EMBL" id="KZT65261.1"/>
    </source>
</evidence>
<proteinExistence type="predicted"/>
<organism evidence="2 3">
    <name type="scientific">Daedalea quercina L-15889</name>
    <dbReference type="NCBI Taxonomy" id="1314783"/>
    <lineage>
        <taxon>Eukaryota</taxon>
        <taxon>Fungi</taxon>
        <taxon>Dikarya</taxon>
        <taxon>Basidiomycota</taxon>
        <taxon>Agaricomycotina</taxon>
        <taxon>Agaricomycetes</taxon>
        <taxon>Polyporales</taxon>
        <taxon>Fomitopsis</taxon>
    </lineage>
</organism>
<feature type="compositionally biased region" description="Polar residues" evidence="1">
    <location>
        <begin position="66"/>
        <end position="79"/>
    </location>
</feature>
<gene>
    <name evidence="2" type="ORF">DAEQUDRAFT_537816</name>
</gene>
<reference evidence="2 3" key="1">
    <citation type="journal article" date="2016" name="Mol. Biol. Evol.">
        <title>Comparative Genomics of Early-Diverging Mushroom-Forming Fungi Provides Insights into the Origins of Lignocellulose Decay Capabilities.</title>
        <authorList>
            <person name="Nagy L.G."/>
            <person name="Riley R."/>
            <person name="Tritt A."/>
            <person name="Adam C."/>
            <person name="Daum C."/>
            <person name="Floudas D."/>
            <person name="Sun H."/>
            <person name="Yadav J.S."/>
            <person name="Pangilinan J."/>
            <person name="Larsson K.H."/>
            <person name="Matsuura K."/>
            <person name="Barry K."/>
            <person name="Labutti K."/>
            <person name="Kuo R."/>
            <person name="Ohm R.A."/>
            <person name="Bhattacharya S.S."/>
            <person name="Shirouzu T."/>
            <person name="Yoshinaga Y."/>
            <person name="Martin F.M."/>
            <person name="Grigoriev I.V."/>
            <person name="Hibbett D.S."/>
        </authorList>
    </citation>
    <scope>NUCLEOTIDE SEQUENCE [LARGE SCALE GENOMIC DNA]</scope>
    <source>
        <strain evidence="2 3">L-15889</strain>
    </source>
</reference>
<accession>A0A165M5R8</accession>
<name>A0A165M5R8_9APHY</name>
<dbReference type="EMBL" id="KV429109">
    <property type="protein sequence ID" value="KZT65261.1"/>
    <property type="molecule type" value="Genomic_DNA"/>
</dbReference>
<protein>
    <submittedName>
        <fullName evidence="2">Uncharacterized protein</fullName>
    </submittedName>
</protein>
<evidence type="ECO:0000313" key="3">
    <source>
        <dbReference type="Proteomes" id="UP000076727"/>
    </source>
</evidence>
<dbReference type="Proteomes" id="UP000076727">
    <property type="component" value="Unassembled WGS sequence"/>
</dbReference>
<evidence type="ECO:0000256" key="1">
    <source>
        <dbReference type="SAM" id="MobiDB-lite"/>
    </source>
</evidence>
<feature type="region of interest" description="Disordered" evidence="1">
    <location>
        <begin position="41"/>
        <end position="149"/>
    </location>
</feature>